<name>A0ABP0HNU1_9DINO</name>
<sequence>MDAAVKNEVAQAIKAAEEGGLVKGVSQIMTVLQKHNLVREQILEPGVVGTHPENRDGFGISALDTHSLLQSISEIGFDERQCNAICVEVSSSTLDKAYSFNAELVRQSMGLLPPIPRGTLRYLSLSCSHTNAALRCLIAGSPSKSETLSLDGRLHLGRASSLDPMLGKACREGIKWKVVNSEVDLEFPSFSALVQASMNTSVSRGEHEAQMLLRIFKAQESAKDLGKPFTWDELRARLLKSKPACAACMPGMFKFLKKFGGGMLARTEAFIKSSAGSSRQLGPDFFEHLSLDPKPQTQNPCVMFRHALLVAGYTCPIDKFLNASDVKKLFAKDFMPDIIAANAMMGEIDSLIKATFPTEHPHKSEIDQLQVAFERNLVMVALQKKHKDLPDLADLNECAIALCSGIEKATGGTVLSTKWKASEASSASCTTAKAAPAPPQMREYDESGNLKNPAVLLEEKGFSVGKYVVRKKDKVLGQISAISADKVTLEVDGDFYRVSWEGFVSGQWKVTDAPAEKEPIDLKACSPSDSLEVETQICKGRILQKLCELERKHADCLEKIRVYSKPRSVEASQPVNVGKMVLVPSTLRIECVRDYDPFEGHGGICLGLCGAENATFFLQPTCIPPAEDRPGFIAPFWMVKGTPDPEMANCKVAPLVDGTDRNDSLSKIPVLKNFKALKEGDVLLQHVAPKVVELEALESLPKRRRAKGA</sequence>
<comment type="caution">
    <text evidence="1">The sequence shown here is derived from an EMBL/GenBank/DDBJ whole genome shotgun (WGS) entry which is preliminary data.</text>
</comment>
<gene>
    <name evidence="1" type="ORF">SCF082_LOCUS2859</name>
</gene>
<evidence type="ECO:0000313" key="2">
    <source>
        <dbReference type="Proteomes" id="UP001642464"/>
    </source>
</evidence>
<protein>
    <submittedName>
        <fullName evidence="1">Uncharacterized protein</fullName>
    </submittedName>
</protein>
<proteinExistence type="predicted"/>
<dbReference type="EMBL" id="CAXAMM010001423">
    <property type="protein sequence ID" value="CAK8991901.1"/>
    <property type="molecule type" value="Genomic_DNA"/>
</dbReference>
<keyword evidence="2" id="KW-1185">Reference proteome</keyword>
<dbReference type="Proteomes" id="UP001642464">
    <property type="component" value="Unassembled WGS sequence"/>
</dbReference>
<accession>A0ABP0HNU1</accession>
<evidence type="ECO:0000313" key="1">
    <source>
        <dbReference type="EMBL" id="CAK8991901.1"/>
    </source>
</evidence>
<organism evidence="1 2">
    <name type="scientific">Durusdinium trenchii</name>
    <dbReference type="NCBI Taxonomy" id="1381693"/>
    <lineage>
        <taxon>Eukaryota</taxon>
        <taxon>Sar</taxon>
        <taxon>Alveolata</taxon>
        <taxon>Dinophyceae</taxon>
        <taxon>Suessiales</taxon>
        <taxon>Symbiodiniaceae</taxon>
        <taxon>Durusdinium</taxon>
    </lineage>
</organism>
<reference evidence="1 2" key="1">
    <citation type="submission" date="2024-02" db="EMBL/GenBank/DDBJ databases">
        <authorList>
            <person name="Chen Y."/>
            <person name="Shah S."/>
            <person name="Dougan E. K."/>
            <person name="Thang M."/>
            <person name="Chan C."/>
        </authorList>
    </citation>
    <scope>NUCLEOTIDE SEQUENCE [LARGE SCALE GENOMIC DNA]</scope>
</reference>